<organism evidence="2 3">
    <name type="scientific">Penicillium malachiteum</name>
    <dbReference type="NCBI Taxonomy" id="1324776"/>
    <lineage>
        <taxon>Eukaryota</taxon>
        <taxon>Fungi</taxon>
        <taxon>Dikarya</taxon>
        <taxon>Ascomycota</taxon>
        <taxon>Pezizomycotina</taxon>
        <taxon>Eurotiomycetes</taxon>
        <taxon>Eurotiomycetidae</taxon>
        <taxon>Eurotiales</taxon>
        <taxon>Aspergillaceae</taxon>
        <taxon>Penicillium</taxon>
    </lineage>
</organism>
<keyword evidence="3" id="KW-1185">Reference proteome</keyword>
<accession>A0AAD6HSC1</accession>
<feature type="compositionally biased region" description="Low complexity" evidence="1">
    <location>
        <begin position="96"/>
        <end position="109"/>
    </location>
</feature>
<feature type="compositionally biased region" description="Polar residues" evidence="1">
    <location>
        <begin position="60"/>
        <end position="71"/>
    </location>
</feature>
<feature type="compositionally biased region" description="Low complexity" evidence="1">
    <location>
        <begin position="210"/>
        <end position="225"/>
    </location>
</feature>
<proteinExistence type="predicted"/>
<feature type="region of interest" description="Disordered" evidence="1">
    <location>
        <begin position="53"/>
        <end position="395"/>
    </location>
</feature>
<feature type="region of interest" description="Disordered" evidence="1">
    <location>
        <begin position="652"/>
        <end position="731"/>
    </location>
</feature>
<reference evidence="2" key="1">
    <citation type="journal article" date="2023" name="IMA Fungus">
        <title>Comparative genomic study of the Penicillium genus elucidates a diverse pangenome and 15 lateral gene transfer events.</title>
        <authorList>
            <person name="Petersen C."/>
            <person name="Sorensen T."/>
            <person name="Nielsen M.R."/>
            <person name="Sondergaard T.E."/>
            <person name="Sorensen J.L."/>
            <person name="Fitzpatrick D.A."/>
            <person name="Frisvad J.C."/>
            <person name="Nielsen K.L."/>
        </authorList>
    </citation>
    <scope>NUCLEOTIDE SEQUENCE</scope>
    <source>
        <strain evidence="2">IBT 17514</strain>
    </source>
</reference>
<dbReference type="Proteomes" id="UP001215712">
    <property type="component" value="Unassembled WGS sequence"/>
</dbReference>
<feature type="compositionally biased region" description="Basic residues" evidence="1">
    <location>
        <begin position="82"/>
        <end position="95"/>
    </location>
</feature>
<feature type="compositionally biased region" description="Low complexity" evidence="1">
    <location>
        <begin position="72"/>
        <end position="81"/>
    </location>
</feature>
<evidence type="ECO:0000313" key="3">
    <source>
        <dbReference type="Proteomes" id="UP001215712"/>
    </source>
</evidence>
<feature type="compositionally biased region" description="Pro residues" evidence="1">
    <location>
        <begin position="239"/>
        <end position="270"/>
    </location>
</feature>
<feature type="compositionally biased region" description="Polar residues" evidence="1">
    <location>
        <begin position="155"/>
        <end position="164"/>
    </location>
</feature>
<sequence>MPLINFRRNKAPVNTTAPTHHPAHSVEHLIHSTAPPDQNIENYVDRHASDPRLVYEGPNLNLNTPVQSETGQSLRRSQSQRQHQHHQPSHSHSHSHSQPQPLQSQPQQRDQNSAVTPEDPQPRRRRGLFPAVRPASGLNFDRSPSISRGRPVAHPTSQPVSPQNPKAFDLQDQQQQQNQPLNIQTINPEDQSPTAAPPAYEPRSASLAYQQQHLQLSQRSLHQSHPSVGSDIQDWSPAQQPPPQQQQPQPQPAPPPAPPPKPGLQLPRPPALERTNTDPNLVRSARPSPTDRTPDSPRYLPDHGIRGSTQPRPEHDLVLNTSRPPSRQTYEPLSPSRQQNHPDAMQQAAQAPPPGQPTDRPSGQDCSRRGSTAQNMPTEQQARNTPTGSRTREDLENLDIRALIQKHDELQSKYSKVKRYYFEKEAQVQHLQNTVAHQRMAVSRTVLDDNEYTNRFQRLDGAIKDLAFSVRKDWRTVPSWLHGLTTDDAIPVGTKEMMALGRAVVSRWLVEEVFQRHFHPGLEPGFSIQLKNIEMNLRRQQMRPVTDEDRENAIAKLSNWRRTTFDGLGDLLATPTAQEHRAELIEHLTVELATFLSTQLHDQALPGLEAGVRMIIENTINIIEKIPLEARDVCVEYFPPNISFHDNYMKVEGQLPPLSQPPPPAEQDFEDEGDSSPASNSTGPGGDGPAPAPREPRRRSVFGALMGRRPANEQSSRSTGEKTEQAEPARIRFASFLTVEVRGKGPATVLIKAPVFLID</sequence>
<gene>
    <name evidence="2" type="ORF">N7493_002349</name>
</gene>
<feature type="compositionally biased region" description="Low complexity" evidence="1">
    <location>
        <begin position="170"/>
        <end position="188"/>
    </location>
</feature>
<dbReference type="AlphaFoldDB" id="A0AAD6HSC1"/>
<reference evidence="2" key="2">
    <citation type="submission" date="2023-01" db="EMBL/GenBank/DDBJ databases">
        <authorList>
            <person name="Petersen C."/>
        </authorList>
    </citation>
    <scope>NUCLEOTIDE SEQUENCE</scope>
    <source>
        <strain evidence="2">IBT 17514</strain>
    </source>
</reference>
<feature type="compositionally biased region" description="Basic and acidic residues" evidence="1">
    <location>
        <begin position="292"/>
        <end position="305"/>
    </location>
</feature>
<feature type="compositionally biased region" description="Basic and acidic residues" evidence="1">
    <location>
        <begin position="719"/>
        <end position="730"/>
    </location>
</feature>
<evidence type="ECO:0000313" key="2">
    <source>
        <dbReference type="EMBL" id="KAJ5733563.1"/>
    </source>
</evidence>
<name>A0AAD6HSC1_9EURO</name>
<feature type="compositionally biased region" description="Polar residues" evidence="1">
    <location>
        <begin position="359"/>
        <end position="389"/>
    </location>
</feature>
<protein>
    <submittedName>
        <fullName evidence="2">Uncharacterized protein</fullName>
    </submittedName>
</protein>
<dbReference type="EMBL" id="JAQJAN010000003">
    <property type="protein sequence ID" value="KAJ5733563.1"/>
    <property type="molecule type" value="Genomic_DNA"/>
</dbReference>
<comment type="caution">
    <text evidence="2">The sequence shown here is derived from an EMBL/GenBank/DDBJ whole genome shotgun (WGS) entry which is preliminary data.</text>
</comment>
<feature type="region of interest" description="Disordered" evidence="1">
    <location>
        <begin position="1"/>
        <end position="23"/>
    </location>
</feature>
<evidence type="ECO:0000256" key="1">
    <source>
        <dbReference type="SAM" id="MobiDB-lite"/>
    </source>
</evidence>
<feature type="compositionally biased region" description="Polar residues" evidence="1">
    <location>
        <begin position="319"/>
        <end position="341"/>
    </location>
</feature>